<dbReference type="PATRIC" id="fig|662479.7.peg.1518"/>
<organism evidence="2 3">
    <name type="scientific">Haloferax mucosum ATCC BAA-1512</name>
    <dbReference type="NCBI Taxonomy" id="662479"/>
    <lineage>
        <taxon>Archaea</taxon>
        <taxon>Methanobacteriati</taxon>
        <taxon>Methanobacteriota</taxon>
        <taxon>Stenosarchaea group</taxon>
        <taxon>Halobacteria</taxon>
        <taxon>Halobacteriales</taxon>
        <taxon>Haloferacaceae</taxon>
        <taxon>Haloferax</taxon>
    </lineage>
</organism>
<protein>
    <recommendedName>
        <fullName evidence="4">Small CPxCG-related zinc finger protein</fullName>
    </recommendedName>
</protein>
<proteinExistence type="predicted"/>
<name>M0IGC7_9EURY</name>
<accession>M0IGC7</accession>
<dbReference type="Proteomes" id="UP000011550">
    <property type="component" value="Unassembled WGS sequence"/>
</dbReference>
<evidence type="ECO:0008006" key="4">
    <source>
        <dbReference type="Google" id="ProtNLM"/>
    </source>
</evidence>
<sequence>MIQPLRDTGERGSVPDSDSSDPPEPEGIEATDTKTALTDGGNPIHGAPEPITDGGRDIEDDDSCPDCGSPDYFDANAVLRARNPSPEGATLLRQHDRVCSSCGEVYDV</sequence>
<comment type="caution">
    <text evidence="2">The sequence shown here is derived from an EMBL/GenBank/DDBJ whole genome shotgun (WGS) entry which is preliminary data.</text>
</comment>
<gene>
    <name evidence="2" type="ORF">C440_07502</name>
</gene>
<dbReference type="EMBL" id="AOLN01000011">
    <property type="protein sequence ID" value="ELZ94903.1"/>
    <property type="molecule type" value="Genomic_DNA"/>
</dbReference>
<dbReference type="STRING" id="662479.C440_07502"/>
<evidence type="ECO:0000313" key="2">
    <source>
        <dbReference type="EMBL" id="ELZ94903.1"/>
    </source>
</evidence>
<dbReference type="OrthoDB" id="284356at2157"/>
<reference evidence="2 3" key="1">
    <citation type="journal article" date="2014" name="PLoS Genet.">
        <title>Phylogenetically driven sequencing of extremely halophilic archaea reveals strategies for static and dynamic osmo-response.</title>
        <authorList>
            <person name="Becker E.A."/>
            <person name="Seitzer P.M."/>
            <person name="Tritt A."/>
            <person name="Larsen D."/>
            <person name="Krusor M."/>
            <person name="Yao A.I."/>
            <person name="Wu D."/>
            <person name="Madern D."/>
            <person name="Eisen J.A."/>
            <person name="Darling A.E."/>
            <person name="Facciotti M.T."/>
        </authorList>
    </citation>
    <scope>NUCLEOTIDE SEQUENCE [LARGE SCALE GENOMIC DNA]</scope>
    <source>
        <strain evidence="2 3">ATCC BAA-1512</strain>
    </source>
</reference>
<evidence type="ECO:0000256" key="1">
    <source>
        <dbReference type="SAM" id="MobiDB-lite"/>
    </source>
</evidence>
<keyword evidence="3" id="KW-1185">Reference proteome</keyword>
<feature type="region of interest" description="Disordered" evidence="1">
    <location>
        <begin position="1"/>
        <end position="71"/>
    </location>
</feature>
<feature type="compositionally biased region" description="Acidic residues" evidence="1">
    <location>
        <begin position="18"/>
        <end position="29"/>
    </location>
</feature>
<evidence type="ECO:0000313" key="3">
    <source>
        <dbReference type="Proteomes" id="UP000011550"/>
    </source>
</evidence>
<dbReference type="AlphaFoldDB" id="M0IGC7"/>